<gene>
    <name evidence="1" type="ORF">PMH09_03605</name>
</gene>
<keyword evidence="2" id="KW-1185">Reference proteome</keyword>
<evidence type="ECO:0000313" key="2">
    <source>
        <dbReference type="Proteomes" id="UP001232992"/>
    </source>
</evidence>
<dbReference type="EMBL" id="JAQOSQ010000002">
    <property type="protein sequence ID" value="MDJ1182270.1"/>
    <property type="molecule type" value="Genomic_DNA"/>
</dbReference>
<protein>
    <submittedName>
        <fullName evidence="1">DUF3318 domain-containing protein</fullName>
    </submittedName>
</protein>
<name>A0ABT7BT67_9CYAN</name>
<dbReference type="Pfam" id="PF11780">
    <property type="entry name" value="DUF3318"/>
    <property type="match status" value="1"/>
</dbReference>
<dbReference type="Proteomes" id="UP001232992">
    <property type="component" value="Unassembled WGS sequence"/>
</dbReference>
<dbReference type="RefSeq" id="WP_283756922.1">
    <property type="nucleotide sequence ID" value="NZ_JAQOSQ010000002.1"/>
</dbReference>
<reference evidence="1 2" key="1">
    <citation type="submission" date="2023-01" db="EMBL/GenBank/DDBJ databases">
        <title>Novel diversity within Roseofilum (Cyanobacteria; Desertifilaceae) from marine benthic mats with descriptions of four novel species.</title>
        <authorList>
            <person name="Wang Y."/>
            <person name="Berthold D.E."/>
            <person name="Hu J."/>
            <person name="Lefler F.W."/>
            <person name="Laughinghouse H.D. IV."/>
        </authorList>
    </citation>
    <scope>NUCLEOTIDE SEQUENCE [LARGE SCALE GENOMIC DNA]</scope>
    <source>
        <strain evidence="1 2">BLCC-M143</strain>
    </source>
</reference>
<sequence length="207" mass="23090">MYRDNAPHRWRDRDPEIPRLVELMPASGRMLTQLVSRPEQSQVIDAPFPSPWKRSRPIYINFDLLRQLTLPEQDLAVLHAVCWVCQVQWFKPSWDRAIAVGGVVGMAIELSQGDPIGVLAAGGVAAMAGMQIWRNNRQTEVMVEADSIAVRVASRRGYTEAEAANYSISAIERIAQIEGRNGLSLVELLRCQNLRAIAAGQSTRSNQ</sequence>
<accession>A0ABT7BT67</accession>
<dbReference type="InterPro" id="IPR021751">
    <property type="entry name" value="DUF3318"/>
</dbReference>
<evidence type="ECO:0000313" key="1">
    <source>
        <dbReference type="EMBL" id="MDJ1182270.1"/>
    </source>
</evidence>
<comment type="caution">
    <text evidence="1">The sequence shown here is derived from an EMBL/GenBank/DDBJ whole genome shotgun (WGS) entry which is preliminary data.</text>
</comment>
<proteinExistence type="predicted"/>
<organism evidence="1 2">
    <name type="scientific">Roseofilum casamattae BLCC-M143</name>
    <dbReference type="NCBI Taxonomy" id="3022442"/>
    <lineage>
        <taxon>Bacteria</taxon>
        <taxon>Bacillati</taxon>
        <taxon>Cyanobacteriota</taxon>
        <taxon>Cyanophyceae</taxon>
        <taxon>Desertifilales</taxon>
        <taxon>Desertifilaceae</taxon>
        <taxon>Roseofilum</taxon>
        <taxon>Roseofilum casamattae</taxon>
    </lineage>
</organism>